<feature type="transmembrane region" description="Helical" evidence="1">
    <location>
        <begin position="81"/>
        <end position="102"/>
    </location>
</feature>
<evidence type="ECO:0000256" key="1">
    <source>
        <dbReference type="SAM" id="Phobius"/>
    </source>
</evidence>
<protein>
    <submittedName>
        <fullName evidence="2">Uncharacterized protein</fullName>
    </submittedName>
</protein>
<keyword evidence="1" id="KW-0812">Transmembrane</keyword>
<keyword evidence="1" id="KW-1133">Transmembrane helix</keyword>
<gene>
    <name evidence="2" type="ORF">KP004_10150</name>
</gene>
<dbReference type="Proteomes" id="UP000683557">
    <property type="component" value="Chromosome"/>
</dbReference>
<keyword evidence="3" id="KW-1185">Reference proteome</keyword>
<organism evidence="2 3">
    <name type="scientific">Geomonas oryzisoli</name>
    <dbReference type="NCBI Taxonomy" id="2847992"/>
    <lineage>
        <taxon>Bacteria</taxon>
        <taxon>Pseudomonadati</taxon>
        <taxon>Thermodesulfobacteriota</taxon>
        <taxon>Desulfuromonadia</taxon>
        <taxon>Geobacterales</taxon>
        <taxon>Geobacteraceae</taxon>
        <taxon>Geomonas</taxon>
    </lineage>
</organism>
<evidence type="ECO:0000313" key="3">
    <source>
        <dbReference type="Proteomes" id="UP000683557"/>
    </source>
</evidence>
<evidence type="ECO:0000313" key="2">
    <source>
        <dbReference type="EMBL" id="QWV95505.1"/>
    </source>
</evidence>
<feature type="transmembrane region" description="Helical" evidence="1">
    <location>
        <begin position="28"/>
        <end position="49"/>
    </location>
</feature>
<dbReference type="RefSeq" id="WP_216802193.1">
    <property type="nucleotide sequence ID" value="NZ_CP076723.1"/>
</dbReference>
<accession>A0ABX8JJ58</accession>
<feature type="transmembrane region" description="Helical" evidence="1">
    <location>
        <begin position="55"/>
        <end position="74"/>
    </location>
</feature>
<reference evidence="2 3" key="1">
    <citation type="submission" date="2021-06" db="EMBL/GenBank/DDBJ databases">
        <title>Gemonas diversity in paddy soil.</title>
        <authorList>
            <person name="Liu G."/>
        </authorList>
    </citation>
    <scope>NUCLEOTIDE SEQUENCE [LARGE SCALE GENOMIC DNA]</scope>
    <source>
        <strain evidence="2 3">RG10</strain>
    </source>
</reference>
<dbReference type="EMBL" id="CP076723">
    <property type="protein sequence ID" value="QWV95505.1"/>
    <property type="molecule type" value="Genomic_DNA"/>
</dbReference>
<sequence length="114" mass="12343">MIFFAILSKAVVWIIAFRSAIRTDARAMLLRCSAVAVVLTAIDIFSVAANLRVSAFVLTLVLYLLMSFTLIPCAWKLRNTLATLILGAVGALGALAGVNFTMDLLRGLVPFLNR</sequence>
<keyword evidence="1" id="KW-0472">Membrane</keyword>
<name>A0ABX8JJ58_9BACT</name>
<proteinExistence type="predicted"/>